<dbReference type="InterPro" id="IPR001611">
    <property type="entry name" value="Leu-rich_rpt"/>
</dbReference>
<reference evidence="1 2" key="1">
    <citation type="submission" date="2021-09" db="EMBL/GenBank/DDBJ databases">
        <title>Genomic insights and catalytic innovation underlie evolution of tropane alkaloids biosynthesis.</title>
        <authorList>
            <person name="Wang Y.-J."/>
            <person name="Tian T."/>
            <person name="Huang J.-P."/>
            <person name="Huang S.-X."/>
        </authorList>
    </citation>
    <scope>NUCLEOTIDE SEQUENCE [LARGE SCALE GENOMIC DNA]</scope>
    <source>
        <strain evidence="1">KIB-2018</strain>
        <tissue evidence="1">Leaf</tissue>
    </source>
</reference>
<dbReference type="Gene3D" id="3.80.10.10">
    <property type="entry name" value="Ribonuclease Inhibitor"/>
    <property type="match status" value="1"/>
</dbReference>
<accession>A0AAV8SLL8</accession>
<gene>
    <name evidence="1" type="ORF">K2173_017735</name>
</gene>
<dbReference type="PROSITE" id="PS51450">
    <property type="entry name" value="LRR"/>
    <property type="match status" value="1"/>
</dbReference>
<keyword evidence="2" id="KW-1185">Reference proteome</keyword>
<dbReference type="Pfam" id="PF00560">
    <property type="entry name" value="LRR_1"/>
    <property type="match status" value="1"/>
</dbReference>
<dbReference type="SUPFAM" id="SSF52058">
    <property type="entry name" value="L domain-like"/>
    <property type="match status" value="1"/>
</dbReference>
<evidence type="ECO:0000313" key="2">
    <source>
        <dbReference type="Proteomes" id="UP001159364"/>
    </source>
</evidence>
<protein>
    <submittedName>
        <fullName evidence="1">Uncharacterized protein</fullName>
    </submittedName>
</protein>
<name>A0AAV8SLL8_9ROSI</name>
<comment type="caution">
    <text evidence="1">The sequence shown here is derived from an EMBL/GenBank/DDBJ whole genome shotgun (WGS) entry which is preliminary data.</text>
</comment>
<dbReference type="InterPro" id="IPR032675">
    <property type="entry name" value="LRR_dom_sf"/>
</dbReference>
<evidence type="ECO:0000313" key="1">
    <source>
        <dbReference type="EMBL" id="KAJ8753161.1"/>
    </source>
</evidence>
<dbReference type="AlphaFoldDB" id="A0AAV8SLL8"/>
<proteinExistence type="predicted"/>
<sequence>MKDLVNITNLEVLDLSGNNIEKFVSSKDMQSSSNISIISLAYGVCNGSNFELQSLKAFKNLKSFHLEYNNFKGVLFPRDDLSKLEELFLDGSDMDERFLLSLGSLQSLKFLSLERIQYAQYSKFSPFQKLETFRFEL</sequence>
<dbReference type="Proteomes" id="UP001159364">
    <property type="component" value="Linkage Group LG10"/>
</dbReference>
<organism evidence="1 2">
    <name type="scientific">Erythroxylum novogranatense</name>
    <dbReference type="NCBI Taxonomy" id="1862640"/>
    <lineage>
        <taxon>Eukaryota</taxon>
        <taxon>Viridiplantae</taxon>
        <taxon>Streptophyta</taxon>
        <taxon>Embryophyta</taxon>
        <taxon>Tracheophyta</taxon>
        <taxon>Spermatophyta</taxon>
        <taxon>Magnoliopsida</taxon>
        <taxon>eudicotyledons</taxon>
        <taxon>Gunneridae</taxon>
        <taxon>Pentapetalae</taxon>
        <taxon>rosids</taxon>
        <taxon>fabids</taxon>
        <taxon>Malpighiales</taxon>
        <taxon>Erythroxylaceae</taxon>
        <taxon>Erythroxylum</taxon>
    </lineage>
</organism>
<dbReference type="EMBL" id="JAIWQS010000010">
    <property type="protein sequence ID" value="KAJ8753161.1"/>
    <property type="molecule type" value="Genomic_DNA"/>
</dbReference>